<protein>
    <submittedName>
        <fullName evidence="1">Uncharacterized protein</fullName>
    </submittedName>
</protein>
<accession>A0A1I5IY16</accession>
<proteinExistence type="predicted"/>
<sequence>MSVKIVVSYSEEKELQEVICLLRPITQHISKYKSEEGKYKKAKITIRETRL</sequence>
<reference evidence="1 2" key="1">
    <citation type="submission" date="2016-10" db="EMBL/GenBank/DDBJ databases">
        <authorList>
            <person name="de Groot N.N."/>
        </authorList>
    </citation>
    <scope>NUCLEOTIDE SEQUENCE [LARGE SCALE GENOMIC DNA]</scope>
    <source>
        <strain evidence="1 2">DSM 1283</strain>
    </source>
</reference>
<dbReference type="STRING" id="1527.SAMN04489757_15712"/>
<dbReference type="EMBL" id="FOWD01000057">
    <property type="protein sequence ID" value="SFO65455.1"/>
    <property type="molecule type" value="Genomic_DNA"/>
</dbReference>
<evidence type="ECO:0000313" key="2">
    <source>
        <dbReference type="Proteomes" id="UP000198806"/>
    </source>
</evidence>
<keyword evidence="2" id="KW-1185">Reference proteome</keyword>
<dbReference type="AlphaFoldDB" id="A0A1I5IY16"/>
<dbReference type="Proteomes" id="UP000198806">
    <property type="component" value="Unassembled WGS sequence"/>
</dbReference>
<evidence type="ECO:0000313" key="1">
    <source>
        <dbReference type="EMBL" id="SFO65455.1"/>
    </source>
</evidence>
<gene>
    <name evidence="1" type="ORF">SAMN04489757_15712</name>
</gene>
<name>A0A1I5IY16_9FIRM</name>
<dbReference type="RefSeq" id="WP_170848089.1">
    <property type="nucleotide sequence ID" value="NZ_BAABFM010000011.1"/>
</dbReference>
<organism evidence="1 2">
    <name type="scientific">Anaerocolumna aminovalerica</name>
    <dbReference type="NCBI Taxonomy" id="1527"/>
    <lineage>
        <taxon>Bacteria</taxon>
        <taxon>Bacillati</taxon>
        <taxon>Bacillota</taxon>
        <taxon>Clostridia</taxon>
        <taxon>Lachnospirales</taxon>
        <taxon>Lachnospiraceae</taxon>
        <taxon>Anaerocolumna</taxon>
    </lineage>
</organism>